<dbReference type="Proteomes" id="UP000887159">
    <property type="component" value="Unassembled WGS sequence"/>
</dbReference>
<dbReference type="Pfam" id="PF04037">
    <property type="entry name" value="DUF382"/>
    <property type="match status" value="1"/>
</dbReference>
<feature type="compositionally biased region" description="Basic residues" evidence="1">
    <location>
        <begin position="176"/>
        <end position="185"/>
    </location>
</feature>
<organism evidence="3 4">
    <name type="scientific">Trichonephila clavipes</name>
    <name type="common">Golden silk orbweaver</name>
    <name type="synonym">Nephila clavipes</name>
    <dbReference type="NCBI Taxonomy" id="2585209"/>
    <lineage>
        <taxon>Eukaryota</taxon>
        <taxon>Metazoa</taxon>
        <taxon>Ecdysozoa</taxon>
        <taxon>Arthropoda</taxon>
        <taxon>Chelicerata</taxon>
        <taxon>Arachnida</taxon>
        <taxon>Araneae</taxon>
        <taxon>Araneomorphae</taxon>
        <taxon>Entelegynae</taxon>
        <taxon>Araneoidea</taxon>
        <taxon>Nephilidae</taxon>
        <taxon>Trichonephila</taxon>
    </lineage>
</organism>
<proteinExistence type="predicted"/>
<comment type="caution">
    <text evidence="3">The sequence shown here is derived from an EMBL/GenBank/DDBJ whole genome shotgun (WGS) entry which is preliminary data.</text>
</comment>
<dbReference type="InterPro" id="IPR007180">
    <property type="entry name" value="DUF382"/>
</dbReference>
<feature type="domain" description="DUF382" evidence="2">
    <location>
        <begin position="195"/>
        <end position="264"/>
    </location>
</feature>
<accession>A0A8X6V934</accession>
<evidence type="ECO:0000313" key="4">
    <source>
        <dbReference type="Proteomes" id="UP000887159"/>
    </source>
</evidence>
<sequence length="347" mass="40540">MRDIEMEFETQKKLIELEGKGHFTRACLDTEVSIDRGNSGNEVRSILAVRPNSRLKWRIDSRLMRKPKLWMKGGRWKEERRMNEIIALEEEMRLKNERWLVEEQMRHVQEEHETSMKEQKCLPERCEQVQTHSADEYAVAQSVDVIKDKGDLNPVILSNERMDFDEDEIEEEKPKLPKRKSKNLSRRTVAELQQKVNLKASSNMVLIPQHWSLRREYSQDKSGIGKLAWKLTDFIKRYGTVKIRRSSRENRSTRKRVRLKLRPQDNIYRDGKVRGETRHLDFKIVDPAWMKKGVARGAAIEKRRLGAERGLEGKKRRGGSDQRGGAIGHGRMSGIVGDDLNKMVLTT</sequence>
<keyword evidence="4" id="KW-1185">Reference proteome</keyword>
<protein>
    <recommendedName>
        <fullName evidence="2">DUF382 domain-containing protein</fullName>
    </recommendedName>
</protein>
<reference evidence="3" key="1">
    <citation type="submission" date="2020-08" db="EMBL/GenBank/DDBJ databases">
        <title>Multicomponent nature underlies the extraordinary mechanical properties of spider dragline silk.</title>
        <authorList>
            <person name="Kono N."/>
            <person name="Nakamura H."/>
            <person name="Mori M."/>
            <person name="Yoshida Y."/>
            <person name="Ohtoshi R."/>
            <person name="Malay A.D."/>
            <person name="Moran D.A.P."/>
            <person name="Tomita M."/>
            <person name="Numata K."/>
            <person name="Arakawa K."/>
        </authorList>
    </citation>
    <scope>NUCLEOTIDE SEQUENCE</scope>
</reference>
<feature type="region of interest" description="Disordered" evidence="1">
    <location>
        <begin position="166"/>
        <end position="186"/>
    </location>
</feature>
<evidence type="ECO:0000259" key="2">
    <source>
        <dbReference type="Pfam" id="PF04037"/>
    </source>
</evidence>
<dbReference type="PANTHER" id="PTHR12785:SF6">
    <property type="entry name" value="SPLICING FACTOR 3B SUBUNIT 2"/>
    <property type="match status" value="1"/>
</dbReference>
<feature type="region of interest" description="Disordered" evidence="1">
    <location>
        <begin position="306"/>
        <end position="332"/>
    </location>
</feature>
<dbReference type="EMBL" id="BMAU01021198">
    <property type="protein sequence ID" value="GFX97559.1"/>
    <property type="molecule type" value="Genomic_DNA"/>
</dbReference>
<gene>
    <name evidence="3" type="primary">NCL1_30863</name>
    <name evidence="3" type="ORF">TNCV_2841191</name>
</gene>
<dbReference type="GO" id="GO:0005689">
    <property type="term" value="C:U12-type spliceosomal complex"/>
    <property type="evidence" value="ECO:0007669"/>
    <property type="project" value="TreeGrafter"/>
</dbReference>
<dbReference type="AlphaFoldDB" id="A0A8X6V934"/>
<dbReference type="PANTHER" id="PTHR12785">
    <property type="entry name" value="SPLICING FACTOR 3B"/>
    <property type="match status" value="1"/>
</dbReference>
<evidence type="ECO:0000313" key="3">
    <source>
        <dbReference type="EMBL" id="GFX97559.1"/>
    </source>
</evidence>
<dbReference type="InterPro" id="IPR052584">
    <property type="entry name" value="U2_snRNP_Complex_Component"/>
</dbReference>
<name>A0A8X6V934_TRICX</name>
<evidence type="ECO:0000256" key="1">
    <source>
        <dbReference type="SAM" id="MobiDB-lite"/>
    </source>
</evidence>